<name>A0ABU4ZQR0_9HYPH</name>
<dbReference type="InterPro" id="IPR040684">
    <property type="entry name" value="HMUDK_hel"/>
</dbReference>
<evidence type="ECO:0000259" key="1">
    <source>
        <dbReference type="Pfam" id="PF18723"/>
    </source>
</evidence>
<gene>
    <name evidence="2" type="ORF">RFM68_24920</name>
</gene>
<proteinExistence type="predicted"/>
<reference evidence="2 3" key="1">
    <citation type="submission" date="2023-08" db="EMBL/GenBank/DDBJ databases">
        <title>Implementing the SeqCode for naming new Mesorhizobium species isolated from Vachellia karroo root nodules.</title>
        <authorList>
            <person name="Van Lill M."/>
        </authorList>
    </citation>
    <scope>NUCLEOTIDE SEQUENCE [LARGE SCALE GENOMIC DNA]</scope>
    <source>
        <strain evidence="2 3">MSK 1335</strain>
    </source>
</reference>
<comment type="caution">
    <text evidence="2">The sequence shown here is derived from an EMBL/GenBank/DDBJ whole genome shotgun (WGS) entry which is preliminary data.</text>
</comment>
<dbReference type="Proteomes" id="UP001276840">
    <property type="component" value="Unassembled WGS sequence"/>
</dbReference>
<organism evidence="2 3">
    <name type="scientific">Mesorhizobium montanum</name>
    <dbReference type="NCBI Taxonomy" id="3072323"/>
    <lineage>
        <taxon>Bacteria</taxon>
        <taxon>Pseudomonadati</taxon>
        <taxon>Pseudomonadota</taxon>
        <taxon>Alphaproteobacteria</taxon>
        <taxon>Hyphomicrobiales</taxon>
        <taxon>Phyllobacteriaceae</taxon>
        <taxon>Mesorhizobium</taxon>
    </lineage>
</organism>
<sequence>MDPTPVFETFWRFAAERQAIYFRRLAGEPAPWTVDSVLLTYRFTNAYRASDRVSQFLIRDVQYREDRQQTPDELFFRTLLFKIFNKVETWAALERELGPLSYSRTDFNAIIKVLDHNMARGKRLYSAAYIMPAPVFGHRRKHANHLALLKAMMDDGLPDRIRQASGLSGVYDLLRRYSGIGPFLAFQYAIDLNYSELLNHDEGSFVVAGPGALDGISKCFYSIGRLTAEDVIHQVCDQQESAFERAGTSFQSLFGRRLQPIDCQNLFCEISKYARVAHPDVAGLTGRTRIKQIYRPSTEPLPSPVFPPRWNLKADMPASDLQPSQQLRLGKGLFA</sequence>
<accession>A0ABU4ZQR0</accession>
<evidence type="ECO:0000313" key="2">
    <source>
        <dbReference type="EMBL" id="MDX8527747.1"/>
    </source>
</evidence>
<protein>
    <submittedName>
        <fullName evidence="2">DNA base hypermodification protein</fullName>
    </submittedName>
</protein>
<evidence type="ECO:0000313" key="3">
    <source>
        <dbReference type="Proteomes" id="UP001276840"/>
    </source>
</evidence>
<keyword evidence="3" id="KW-1185">Reference proteome</keyword>
<dbReference type="RefSeq" id="WP_320235696.1">
    <property type="nucleotide sequence ID" value="NZ_JAVIJF010000020.1"/>
</dbReference>
<dbReference type="Pfam" id="PF18723">
    <property type="entry name" value="HMUDK_hel"/>
    <property type="match status" value="1"/>
</dbReference>
<dbReference type="EMBL" id="JAVIJF010000020">
    <property type="protein sequence ID" value="MDX8527747.1"/>
    <property type="molecule type" value="Genomic_DNA"/>
</dbReference>
<feature type="domain" description="5-hmdU DNA kinase helical" evidence="1">
    <location>
        <begin position="4"/>
        <end position="282"/>
    </location>
</feature>